<dbReference type="OrthoDB" id="2015280at2759"/>
<evidence type="ECO:0000313" key="1">
    <source>
        <dbReference type="EMBL" id="JAI37255.1"/>
    </source>
</evidence>
<name>A0A0K8VFG5_BACLA</name>
<organism evidence="1">
    <name type="scientific">Bactrocera latifrons</name>
    <name type="common">Malaysian fruit fly</name>
    <name type="synonym">Chaetodacus latifrons</name>
    <dbReference type="NCBI Taxonomy" id="174628"/>
    <lineage>
        <taxon>Eukaryota</taxon>
        <taxon>Metazoa</taxon>
        <taxon>Ecdysozoa</taxon>
        <taxon>Arthropoda</taxon>
        <taxon>Hexapoda</taxon>
        <taxon>Insecta</taxon>
        <taxon>Pterygota</taxon>
        <taxon>Neoptera</taxon>
        <taxon>Endopterygota</taxon>
        <taxon>Diptera</taxon>
        <taxon>Brachycera</taxon>
        <taxon>Muscomorpha</taxon>
        <taxon>Tephritoidea</taxon>
        <taxon>Tephritidae</taxon>
        <taxon>Bactrocera</taxon>
        <taxon>Bactrocera</taxon>
    </lineage>
</organism>
<dbReference type="SUPFAM" id="SSF51695">
    <property type="entry name" value="PLC-like phosphodiesterases"/>
    <property type="match status" value="1"/>
</dbReference>
<reference evidence="1" key="1">
    <citation type="submission" date="2015-06" db="EMBL/GenBank/DDBJ databases">
        <authorList>
            <person name="Hoefler B.C."/>
            <person name="Straight P.D."/>
        </authorList>
    </citation>
    <scope>NUCLEOTIDE SEQUENCE</scope>
</reference>
<sequence>MTFIIHFIESKILCPNWKRFSTAFMNTSEALDNMRLLFSKKHSSPVQNEGWIFQAIRSMEQSLNNNKLETAKERAALLNPKVTSWLKGPWSLTANVVALDYFSNTNIIDVAIYANMHKAFNMANKNFVNFEIVSN</sequence>
<dbReference type="GO" id="GO:0006629">
    <property type="term" value="P:lipid metabolic process"/>
    <property type="evidence" value="ECO:0007669"/>
    <property type="project" value="InterPro"/>
</dbReference>
<accession>A0A0K8VFG5</accession>
<proteinExistence type="predicted"/>
<protein>
    <submittedName>
        <fullName evidence="1">Uncharacterized protein</fullName>
    </submittedName>
</protein>
<dbReference type="AlphaFoldDB" id="A0A0K8VFG5"/>
<dbReference type="EMBL" id="GDHF01015059">
    <property type="protein sequence ID" value="JAI37255.1"/>
    <property type="molecule type" value="Transcribed_RNA"/>
</dbReference>
<gene>
    <name evidence="1" type="ORF">c1_g2_i1</name>
</gene>
<dbReference type="GO" id="GO:0008081">
    <property type="term" value="F:phosphoric diester hydrolase activity"/>
    <property type="evidence" value="ECO:0007669"/>
    <property type="project" value="InterPro"/>
</dbReference>
<dbReference type="InterPro" id="IPR017946">
    <property type="entry name" value="PLC-like_Pdiesterase_TIM-brl"/>
</dbReference>